<dbReference type="SUPFAM" id="SSF54695">
    <property type="entry name" value="POZ domain"/>
    <property type="match status" value="1"/>
</dbReference>
<dbReference type="AlphaFoldDB" id="A0AAN6Z8X2"/>
<comment type="caution">
    <text evidence="1">The sequence shown here is derived from an EMBL/GenBank/DDBJ whole genome shotgun (WGS) entry which is preliminary data.</text>
</comment>
<reference evidence="1" key="1">
    <citation type="journal article" date="2023" name="Mol. Phylogenet. Evol.">
        <title>Genome-scale phylogeny and comparative genomics of the fungal order Sordariales.</title>
        <authorList>
            <person name="Hensen N."/>
            <person name="Bonometti L."/>
            <person name="Westerberg I."/>
            <person name="Brannstrom I.O."/>
            <person name="Guillou S."/>
            <person name="Cros-Aarteil S."/>
            <person name="Calhoun S."/>
            <person name="Haridas S."/>
            <person name="Kuo A."/>
            <person name="Mondo S."/>
            <person name="Pangilinan J."/>
            <person name="Riley R."/>
            <person name="LaButti K."/>
            <person name="Andreopoulos B."/>
            <person name="Lipzen A."/>
            <person name="Chen C."/>
            <person name="Yan M."/>
            <person name="Daum C."/>
            <person name="Ng V."/>
            <person name="Clum A."/>
            <person name="Steindorff A."/>
            <person name="Ohm R.A."/>
            <person name="Martin F."/>
            <person name="Silar P."/>
            <person name="Natvig D.O."/>
            <person name="Lalanne C."/>
            <person name="Gautier V."/>
            <person name="Ament-Velasquez S.L."/>
            <person name="Kruys A."/>
            <person name="Hutchinson M.I."/>
            <person name="Powell A.J."/>
            <person name="Barry K."/>
            <person name="Miller A.N."/>
            <person name="Grigoriev I.V."/>
            <person name="Debuchy R."/>
            <person name="Gladieux P."/>
            <person name="Hiltunen Thoren M."/>
            <person name="Johannesson H."/>
        </authorList>
    </citation>
    <scope>NUCLEOTIDE SEQUENCE</scope>
    <source>
        <strain evidence="1">CBS 731.68</strain>
    </source>
</reference>
<dbReference type="GeneID" id="87824351"/>
<gene>
    <name evidence="1" type="ORF">N657DRAFT_48269</name>
</gene>
<dbReference type="Gene3D" id="3.30.710.10">
    <property type="entry name" value="Potassium Channel Kv1.1, Chain A"/>
    <property type="match status" value="1"/>
</dbReference>
<dbReference type="EMBL" id="MU853223">
    <property type="protein sequence ID" value="KAK4128963.1"/>
    <property type="molecule type" value="Genomic_DNA"/>
</dbReference>
<dbReference type="Proteomes" id="UP001302602">
    <property type="component" value="Unassembled WGS sequence"/>
</dbReference>
<name>A0AAN6Z8X2_9PEZI</name>
<reference evidence="1" key="2">
    <citation type="submission" date="2023-05" db="EMBL/GenBank/DDBJ databases">
        <authorList>
            <consortium name="Lawrence Berkeley National Laboratory"/>
            <person name="Steindorff A."/>
            <person name="Hensen N."/>
            <person name="Bonometti L."/>
            <person name="Westerberg I."/>
            <person name="Brannstrom I.O."/>
            <person name="Guillou S."/>
            <person name="Cros-Aarteil S."/>
            <person name="Calhoun S."/>
            <person name="Haridas S."/>
            <person name="Kuo A."/>
            <person name="Mondo S."/>
            <person name="Pangilinan J."/>
            <person name="Riley R."/>
            <person name="Labutti K."/>
            <person name="Andreopoulos B."/>
            <person name="Lipzen A."/>
            <person name="Chen C."/>
            <person name="Yanf M."/>
            <person name="Daum C."/>
            <person name="Ng V."/>
            <person name="Clum A."/>
            <person name="Ohm R."/>
            <person name="Martin F."/>
            <person name="Silar P."/>
            <person name="Natvig D."/>
            <person name="Lalanne C."/>
            <person name="Gautier V."/>
            <person name="Ament-Velasquez S.L."/>
            <person name="Kruys A."/>
            <person name="Hutchinson M.I."/>
            <person name="Powell A.J."/>
            <person name="Barry K."/>
            <person name="Miller A.N."/>
            <person name="Grigoriev I.V."/>
            <person name="Debuchy R."/>
            <person name="Gladieux P."/>
            <person name="Thoren M.H."/>
            <person name="Johannesson H."/>
        </authorList>
    </citation>
    <scope>NUCLEOTIDE SEQUENCE</scope>
    <source>
        <strain evidence="1">CBS 731.68</strain>
    </source>
</reference>
<accession>A0AAN6Z8X2</accession>
<organism evidence="1 2">
    <name type="scientific">Parathielavia appendiculata</name>
    <dbReference type="NCBI Taxonomy" id="2587402"/>
    <lineage>
        <taxon>Eukaryota</taxon>
        <taxon>Fungi</taxon>
        <taxon>Dikarya</taxon>
        <taxon>Ascomycota</taxon>
        <taxon>Pezizomycotina</taxon>
        <taxon>Sordariomycetes</taxon>
        <taxon>Sordariomycetidae</taxon>
        <taxon>Sordariales</taxon>
        <taxon>Chaetomiaceae</taxon>
        <taxon>Parathielavia</taxon>
    </lineage>
</organism>
<evidence type="ECO:0000313" key="1">
    <source>
        <dbReference type="EMBL" id="KAK4128963.1"/>
    </source>
</evidence>
<dbReference type="RefSeq" id="XP_062652734.1">
    <property type="nucleotide sequence ID" value="XM_062787581.1"/>
</dbReference>
<keyword evidence="2" id="KW-1185">Reference proteome</keyword>
<evidence type="ECO:0000313" key="2">
    <source>
        <dbReference type="Proteomes" id="UP001302602"/>
    </source>
</evidence>
<evidence type="ECO:0008006" key="3">
    <source>
        <dbReference type="Google" id="ProtNLM"/>
    </source>
</evidence>
<proteinExistence type="predicted"/>
<sequence length="225" mass="25673">MVRATCSSAGDKPISWTNEAWNGDPSGEVTLEFEGYTWAVKRDVVVAQFPWIKAAMATTKPGCQVVVHPCAFMGICPRLFSALLQYLHTNELPSNLWEDQPSFLTFVNMYYVAERFGMTRLKLSMIKCVDRLARHVLSLPEHHCSHCPLAQQADPDWEERQHLASLLRAVLVVEEQPWSAKMIKAVYDAGDRMKIRLMRLPEFCDFVERFAVGNNFARAIGMHRL</sequence>
<protein>
    <recommendedName>
        <fullName evidence="3">BTB domain-containing protein</fullName>
    </recommendedName>
</protein>
<dbReference type="InterPro" id="IPR011333">
    <property type="entry name" value="SKP1/BTB/POZ_sf"/>
</dbReference>